<dbReference type="Pfam" id="PF21082">
    <property type="entry name" value="MS_channel_3rd"/>
    <property type="match status" value="1"/>
</dbReference>
<dbReference type="InterPro" id="IPR023408">
    <property type="entry name" value="MscS_beta-dom_sf"/>
</dbReference>
<evidence type="ECO:0000256" key="7">
    <source>
        <dbReference type="SAM" id="MobiDB-lite"/>
    </source>
</evidence>
<accession>A0A941IT70</accession>
<feature type="region of interest" description="Disordered" evidence="7">
    <location>
        <begin position="1"/>
        <end position="20"/>
    </location>
</feature>
<comment type="similarity">
    <text evidence="2">Belongs to the MscS (TC 1.A.23) family.</text>
</comment>
<evidence type="ECO:0000256" key="4">
    <source>
        <dbReference type="ARBA" id="ARBA00022692"/>
    </source>
</evidence>
<dbReference type="SUPFAM" id="SSF82861">
    <property type="entry name" value="Mechanosensitive channel protein MscS (YggB), transmembrane region"/>
    <property type="match status" value="1"/>
</dbReference>
<dbReference type="SUPFAM" id="SSF82689">
    <property type="entry name" value="Mechanosensitive channel protein MscS (YggB), C-terminal domain"/>
    <property type="match status" value="1"/>
</dbReference>
<comment type="subcellular location">
    <subcellularLocation>
        <location evidence="1">Cell membrane</location>
        <topology evidence="1">Multi-pass membrane protein</topology>
    </subcellularLocation>
</comment>
<dbReference type="GO" id="GO:0008381">
    <property type="term" value="F:mechanosensitive monoatomic ion channel activity"/>
    <property type="evidence" value="ECO:0007669"/>
    <property type="project" value="InterPro"/>
</dbReference>
<dbReference type="Gene3D" id="1.10.287.1260">
    <property type="match status" value="1"/>
</dbReference>
<dbReference type="RefSeq" id="WP_212528562.1">
    <property type="nucleotide sequence ID" value="NZ_JAGSOG010000046.1"/>
</dbReference>
<evidence type="ECO:0000313" key="11">
    <source>
        <dbReference type="EMBL" id="MBR7834041.1"/>
    </source>
</evidence>
<keyword evidence="4 8" id="KW-0812">Transmembrane</keyword>
<feature type="transmembrane region" description="Helical" evidence="8">
    <location>
        <begin position="103"/>
        <end position="126"/>
    </location>
</feature>
<dbReference type="EMBL" id="JAGSOG010000046">
    <property type="protein sequence ID" value="MBR7834041.1"/>
    <property type="molecule type" value="Genomic_DNA"/>
</dbReference>
<reference evidence="11" key="1">
    <citation type="submission" date="2021-04" db="EMBL/GenBank/DDBJ databases">
        <title>Genome based classification of Actinospica acidithermotolerans sp. nov., an actinobacterium isolated from an Indonesian hot spring.</title>
        <authorList>
            <person name="Kusuma A.B."/>
            <person name="Putra K.E."/>
            <person name="Nafisah S."/>
            <person name="Loh J."/>
            <person name="Nouioui I."/>
            <person name="Goodfellow M."/>
        </authorList>
    </citation>
    <scope>NUCLEOTIDE SEQUENCE</scope>
    <source>
        <strain evidence="11">CSCA 57</strain>
    </source>
</reference>
<keyword evidence="5 8" id="KW-1133">Transmembrane helix</keyword>
<evidence type="ECO:0000259" key="9">
    <source>
        <dbReference type="Pfam" id="PF00924"/>
    </source>
</evidence>
<comment type="caution">
    <text evidence="11">The sequence shown here is derived from an EMBL/GenBank/DDBJ whole genome shotgun (WGS) entry which is preliminary data.</text>
</comment>
<evidence type="ECO:0000256" key="3">
    <source>
        <dbReference type="ARBA" id="ARBA00022475"/>
    </source>
</evidence>
<organism evidence="11 12">
    <name type="scientific">Actinospica durhamensis</name>
    <dbReference type="NCBI Taxonomy" id="1508375"/>
    <lineage>
        <taxon>Bacteria</taxon>
        <taxon>Bacillati</taxon>
        <taxon>Actinomycetota</taxon>
        <taxon>Actinomycetes</taxon>
        <taxon>Catenulisporales</taxon>
        <taxon>Actinospicaceae</taxon>
        <taxon>Actinospica</taxon>
    </lineage>
</organism>
<feature type="domain" description="Mechanosensitive ion channel MscS C-terminal" evidence="10">
    <location>
        <begin position="220"/>
        <end position="308"/>
    </location>
</feature>
<evidence type="ECO:0000313" key="12">
    <source>
        <dbReference type="Proteomes" id="UP000675781"/>
    </source>
</evidence>
<name>A0A941IT70_9ACTN</name>
<protein>
    <submittedName>
        <fullName evidence="11">Mechanosensitive ion channel family protein</fullName>
    </submittedName>
</protein>
<feature type="domain" description="Mechanosensitive ion channel MscS" evidence="9">
    <location>
        <begin position="149"/>
        <end position="213"/>
    </location>
</feature>
<keyword evidence="6 8" id="KW-0472">Membrane</keyword>
<dbReference type="Gene3D" id="3.30.70.100">
    <property type="match status" value="1"/>
</dbReference>
<dbReference type="FunFam" id="2.30.30.60:FF:000001">
    <property type="entry name" value="MscS Mechanosensitive ion channel"/>
    <property type="match status" value="1"/>
</dbReference>
<proteinExistence type="inferred from homology"/>
<dbReference type="Gene3D" id="2.30.30.60">
    <property type="match status" value="1"/>
</dbReference>
<evidence type="ECO:0000256" key="2">
    <source>
        <dbReference type="ARBA" id="ARBA00008017"/>
    </source>
</evidence>
<dbReference type="PANTHER" id="PTHR30460:SF0">
    <property type="entry name" value="MODERATE CONDUCTANCE MECHANOSENSITIVE CHANNEL YBIO"/>
    <property type="match status" value="1"/>
</dbReference>
<evidence type="ECO:0000256" key="1">
    <source>
        <dbReference type="ARBA" id="ARBA00004651"/>
    </source>
</evidence>
<dbReference type="SUPFAM" id="SSF50182">
    <property type="entry name" value="Sm-like ribonucleoproteins"/>
    <property type="match status" value="1"/>
</dbReference>
<dbReference type="PANTHER" id="PTHR30460">
    <property type="entry name" value="MODERATE CONDUCTANCE MECHANOSENSITIVE CHANNEL YBIO"/>
    <property type="match status" value="1"/>
</dbReference>
<dbReference type="InterPro" id="IPR006685">
    <property type="entry name" value="MscS_channel_2nd"/>
</dbReference>
<evidence type="ECO:0000256" key="5">
    <source>
        <dbReference type="ARBA" id="ARBA00022989"/>
    </source>
</evidence>
<dbReference type="InterPro" id="IPR011014">
    <property type="entry name" value="MscS_channel_TM-2"/>
</dbReference>
<evidence type="ECO:0000259" key="10">
    <source>
        <dbReference type="Pfam" id="PF21082"/>
    </source>
</evidence>
<evidence type="ECO:0000256" key="6">
    <source>
        <dbReference type="ARBA" id="ARBA00023136"/>
    </source>
</evidence>
<dbReference type="InterPro" id="IPR011066">
    <property type="entry name" value="MscS_channel_C_sf"/>
</dbReference>
<dbReference type="Pfam" id="PF00924">
    <property type="entry name" value="MS_channel_2nd"/>
    <property type="match status" value="1"/>
</dbReference>
<keyword evidence="3" id="KW-1003">Cell membrane</keyword>
<feature type="transmembrane region" description="Helical" evidence="8">
    <location>
        <begin position="38"/>
        <end position="56"/>
    </location>
</feature>
<sequence>MATIRAAGTPAPTPTSTNTTLDVNPHNLGTWVGDHGSLLLSHGMQIIGIVLVCVLLRKFVSRFINRIVKHATAVAESRAGRLLEGSGLIAYERARQRTQAIGSVLRSVATSVIFGVGMLMVISVLQISITPILASVSAVGVALGLGARDLITDFLAGISMILEDQYGVGDVVDTGLAKGTVLEVGLRVTKLRDADGEIWYVRNGSITRVGNQSQGWSRAVVDIPVHYGEDVGRVHEVLAVTVESMYEDEDWRPRFLDDQPPQVMGIENLDGGAVVIRVQARTAPQKNYEVARELRARIKAALDSAGIEVVALAA</sequence>
<dbReference type="InterPro" id="IPR010920">
    <property type="entry name" value="LSM_dom_sf"/>
</dbReference>
<keyword evidence="12" id="KW-1185">Reference proteome</keyword>
<dbReference type="InterPro" id="IPR049278">
    <property type="entry name" value="MS_channel_C"/>
</dbReference>
<dbReference type="AlphaFoldDB" id="A0A941IT70"/>
<gene>
    <name evidence="11" type="ORF">KDL01_12245</name>
</gene>
<dbReference type="Proteomes" id="UP000675781">
    <property type="component" value="Unassembled WGS sequence"/>
</dbReference>
<dbReference type="InterPro" id="IPR045276">
    <property type="entry name" value="YbiO_bact"/>
</dbReference>
<dbReference type="GO" id="GO:0005886">
    <property type="term" value="C:plasma membrane"/>
    <property type="evidence" value="ECO:0007669"/>
    <property type="project" value="UniProtKB-SubCell"/>
</dbReference>
<evidence type="ECO:0000256" key="8">
    <source>
        <dbReference type="SAM" id="Phobius"/>
    </source>
</evidence>